<dbReference type="PROSITE" id="PS50893">
    <property type="entry name" value="ABC_TRANSPORTER_2"/>
    <property type="match status" value="1"/>
</dbReference>
<organism evidence="9 10">
    <name type="scientific">Undibacterium rivi</name>
    <dbReference type="NCBI Taxonomy" id="2828729"/>
    <lineage>
        <taxon>Bacteria</taxon>
        <taxon>Pseudomonadati</taxon>
        <taxon>Pseudomonadota</taxon>
        <taxon>Betaproteobacteria</taxon>
        <taxon>Burkholderiales</taxon>
        <taxon>Oxalobacteraceae</taxon>
        <taxon>Undibacterium</taxon>
    </lineage>
</organism>
<sequence length="292" mass="31954">MERSPQPQVLVRSLFVRHPQNAAASGSQISFALQDIHLQIQQGEQIAIIGPSGAGKTTLLHTLACASQPTQGELIFNGQAVWQLSHSARHQLRRQLFLAPQTPPLPARQRVVTSVLAGRLPHWTFLQAFTNLIKPTDPRAAFEALARFHLQHKLYARVDKLSGGERQRCGLARLLLSDAQLLLVDEPLSALDPTLAQQTLATLQQEARERNATLICSLHQVELARSHFSRIIGLRDGKILFDSKHVSAQMIADLYKNAQSLNESDHLSAETNADAPATAASGATATGQARCF</sequence>
<dbReference type="SMART" id="SM00382">
    <property type="entry name" value="AAA"/>
    <property type="match status" value="1"/>
</dbReference>
<keyword evidence="1" id="KW-0813">Transport</keyword>
<reference evidence="9 10" key="1">
    <citation type="submission" date="2021-04" db="EMBL/GenBank/DDBJ databases">
        <title>novel species isolated from subtropical streams in China.</title>
        <authorList>
            <person name="Lu H."/>
        </authorList>
    </citation>
    <scope>NUCLEOTIDE SEQUENCE [LARGE SCALE GENOMIC DNA]</scope>
    <source>
        <strain evidence="9 10">FT147W</strain>
    </source>
</reference>
<keyword evidence="6" id="KW-0472">Membrane</keyword>
<keyword evidence="2" id="KW-1003">Cell membrane</keyword>
<keyword evidence="5" id="KW-1278">Translocase</keyword>
<dbReference type="InterPro" id="IPR050086">
    <property type="entry name" value="MetN_ABC_transporter-like"/>
</dbReference>
<dbReference type="Gene3D" id="3.40.50.300">
    <property type="entry name" value="P-loop containing nucleotide triphosphate hydrolases"/>
    <property type="match status" value="1"/>
</dbReference>
<proteinExistence type="predicted"/>
<evidence type="ECO:0000313" key="9">
    <source>
        <dbReference type="EMBL" id="MBR7792628.1"/>
    </source>
</evidence>
<evidence type="ECO:0000256" key="6">
    <source>
        <dbReference type="ARBA" id="ARBA00023136"/>
    </source>
</evidence>
<evidence type="ECO:0000256" key="1">
    <source>
        <dbReference type="ARBA" id="ARBA00022448"/>
    </source>
</evidence>
<dbReference type="InterPro" id="IPR003439">
    <property type="entry name" value="ABC_transporter-like_ATP-bd"/>
</dbReference>
<dbReference type="InterPro" id="IPR003593">
    <property type="entry name" value="AAA+_ATPase"/>
</dbReference>
<evidence type="ECO:0000256" key="7">
    <source>
        <dbReference type="SAM" id="MobiDB-lite"/>
    </source>
</evidence>
<evidence type="ECO:0000256" key="5">
    <source>
        <dbReference type="ARBA" id="ARBA00022967"/>
    </source>
</evidence>
<evidence type="ECO:0000259" key="8">
    <source>
        <dbReference type="PROSITE" id="PS50893"/>
    </source>
</evidence>
<feature type="region of interest" description="Disordered" evidence="7">
    <location>
        <begin position="265"/>
        <end position="292"/>
    </location>
</feature>
<dbReference type="PANTHER" id="PTHR43166:SF6">
    <property type="entry name" value="PHOSPHONATES IMPORT ATP-BINDING PROTEIN PHNC"/>
    <property type="match status" value="1"/>
</dbReference>
<keyword evidence="4 9" id="KW-0067">ATP-binding</keyword>
<gene>
    <name evidence="9" type="ORF">KDM87_08485</name>
</gene>
<name>A0ABS5H1P3_9BURK</name>
<dbReference type="Proteomes" id="UP000682982">
    <property type="component" value="Unassembled WGS sequence"/>
</dbReference>
<accession>A0ABS5H1P3</accession>
<keyword evidence="10" id="KW-1185">Reference proteome</keyword>
<evidence type="ECO:0000256" key="2">
    <source>
        <dbReference type="ARBA" id="ARBA00022475"/>
    </source>
</evidence>
<evidence type="ECO:0000256" key="4">
    <source>
        <dbReference type="ARBA" id="ARBA00022840"/>
    </source>
</evidence>
<feature type="domain" description="ABC transporter" evidence="8">
    <location>
        <begin position="9"/>
        <end position="261"/>
    </location>
</feature>
<dbReference type="SUPFAM" id="SSF52540">
    <property type="entry name" value="P-loop containing nucleoside triphosphate hydrolases"/>
    <property type="match status" value="1"/>
</dbReference>
<dbReference type="PANTHER" id="PTHR43166">
    <property type="entry name" value="AMINO ACID IMPORT ATP-BINDING PROTEIN"/>
    <property type="match status" value="1"/>
</dbReference>
<dbReference type="RefSeq" id="WP_212678623.1">
    <property type="nucleotide sequence ID" value="NZ_JAGSPK010000002.1"/>
</dbReference>
<protein>
    <submittedName>
        <fullName evidence="9">ATP-binding cassette domain-containing protein</fullName>
    </submittedName>
</protein>
<dbReference type="Pfam" id="PF00005">
    <property type="entry name" value="ABC_tran"/>
    <property type="match status" value="1"/>
</dbReference>
<evidence type="ECO:0000313" key="10">
    <source>
        <dbReference type="Proteomes" id="UP000682982"/>
    </source>
</evidence>
<evidence type="ECO:0000256" key="3">
    <source>
        <dbReference type="ARBA" id="ARBA00022741"/>
    </source>
</evidence>
<dbReference type="GO" id="GO:0005524">
    <property type="term" value="F:ATP binding"/>
    <property type="evidence" value="ECO:0007669"/>
    <property type="project" value="UniProtKB-KW"/>
</dbReference>
<feature type="compositionally biased region" description="Low complexity" evidence="7">
    <location>
        <begin position="269"/>
        <end position="292"/>
    </location>
</feature>
<keyword evidence="3" id="KW-0547">Nucleotide-binding</keyword>
<dbReference type="EMBL" id="JAGSPK010000002">
    <property type="protein sequence ID" value="MBR7792628.1"/>
    <property type="molecule type" value="Genomic_DNA"/>
</dbReference>
<comment type="caution">
    <text evidence="9">The sequence shown here is derived from an EMBL/GenBank/DDBJ whole genome shotgun (WGS) entry which is preliminary data.</text>
</comment>
<dbReference type="InterPro" id="IPR027417">
    <property type="entry name" value="P-loop_NTPase"/>
</dbReference>